<organism evidence="1 2">
    <name type="scientific">Flavisolibacter tropicus</name>
    <dbReference type="NCBI Taxonomy" id="1492898"/>
    <lineage>
        <taxon>Bacteria</taxon>
        <taxon>Pseudomonadati</taxon>
        <taxon>Bacteroidota</taxon>
        <taxon>Chitinophagia</taxon>
        <taxon>Chitinophagales</taxon>
        <taxon>Chitinophagaceae</taxon>
        <taxon>Flavisolibacter</taxon>
    </lineage>
</organism>
<protein>
    <recommendedName>
        <fullName evidence="3">MepB family protein</fullName>
    </recommendedName>
</protein>
<reference evidence="1 2" key="2">
    <citation type="journal article" date="2016" name="Int. J. Syst. Evol. Microbiol.">
        <title>Flavisolibacter tropicus sp. nov., isolated from tropical soil.</title>
        <authorList>
            <person name="Lee J.J."/>
            <person name="Kang M.S."/>
            <person name="Kim G.S."/>
            <person name="Lee C.S."/>
            <person name="Lim S."/>
            <person name="Lee J."/>
            <person name="Roh S.H."/>
            <person name="Kang H."/>
            <person name="Ha J.M."/>
            <person name="Bae S."/>
            <person name="Jung H.Y."/>
            <person name="Kim M.K."/>
        </authorList>
    </citation>
    <scope>NUCLEOTIDE SEQUENCE [LARGE SCALE GENOMIC DNA]</scope>
    <source>
        <strain evidence="1 2">LCS9</strain>
    </source>
</reference>
<dbReference type="STRING" id="1492898.SY85_07685"/>
<evidence type="ECO:0000313" key="1">
    <source>
        <dbReference type="EMBL" id="ANE50393.1"/>
    </source>
</evidence>
<gene>
    <name evidence="1" type="ORF">SY85_07685</name>
</gene>
<reference evidence="2" key="1">
    <citation type="submission" date="2015-01" db="EMBL/GenBank/DDBJ databases">
        <title>Flavisolibacter sp./LCS9/ whole genome sequencing.</title>
        <authorList>
            <person name="Kim M.K."/>
            <person name="Srinivasan S."/>
            <person name="Lee J.-J."/>
        </authorList>
    </citation>
    <scope>NUCLEOTIDE SEQUENCE [LARGE SCALE GENOMIC DNA]</scope>
    <source>
        <strain evidence="2">LCS9</strain>
    </source>
</reference>
<dbReference type="Gene3D" id="3.40.1350.140">
    <property type="entry name" value="MepB-like"/>
    <property type="match status" value="1"/>
</dbReference>
<dbReference type="AlphaFoldDB" id="A0A172TUE2"/>
<keyword evidence="2" id="KW-1185">Reference proteome</keyword>
<dbReference type="Pfam" id="PF08877">
    <property type="entry name" value="MepB-like"/>
    <property type="match status" value="1"/>
</dbReference>
<proteinExistence type="predicted"/>
<dbReference type="PIRSF" id="PIRSF032285">
    <property type="entry name" value="UCP032285"/>
    <property type="match status" value="1"/>
</dbReference>
<evidence type="ECO:0000313" key="2">
    <source>
        <dbReference type="Proteomes" id="UP000077177"/>
    </source>
</evidence>
<sequence>MPPDLLLVIDTIYKPCGLVFTELKPEEESAEYDAFTFKINNQSIKYRAAKITPTKTGQFVTIWKRNGKGPIEPFHISDDWDLVIISTRNDNKLGQFIFPKHTLYNKGIVSGNEKEGKRGVRVYPPWDKAVNKQAEKTQKWQLDYFIDFTNKNDIDNAKLQQLLFITNTSLLQH</sequence>
<dbReference type="InterPro" id="IPR011235">
    <property type="entry name" value="MepB-like"/>
</dbReference>
<dbReference type="Proteomes" id="UP000077177">
    <property type="component" value="Chromosome"/>
</dbReference>
<dbReference type="EMBL" id="CP011390">
    <property type="protein sequence ID" value="ANE50393.1"/>
    <property type="molecule type" value="Genomic_DNA"/>
</dbReference>
<dbReference type="OrthoDB" id="4954833at2"/>
<dbReference type="PATRIC" id="fig|1492898.3.peg.1650"/>
<dbReference type="KEGG" id="fla:SY85_07685"/>
<dbReference type="InterPro" id="IPR038231">
    <property type="entry name" value="MepB-like_sf"/>
</dbReference>
<accession>A0A172TUE2</accession>
<name>A0A172TUE2_9BACT</name>
<dbReference type="RefSeq" id="WP_066403161.1">
    <property type="nucleotide sequence ID" value="NZ_CP011390.1"/>
</dbReference>
<evidence type="ECO:0008006" key="3">
    <source>
        <dbReference type="Google" id="ProtNLM"/>
    </source>
</evidence>